<proteinExistence type="predicted"/>
<dbReference type="Proteomes" id="UP000683925">
    <property type="component" value="Unassembled WGS sequence"/>
</dbReference>
<dbReference type="EMBL" id="CAJJDP010000070">
    <property type="protein sequence ID" value="CAD8178795.1"/>
    <property type="molecule type" value="Genomic_DNA"/>
</dbReference>
<protein>
    <submittedName>
        <fullName evidence="1">Uncharacterized protein</fullName>
    </submittedName>
</protein>
<accession>A0A8S1VQY5</accession>
<dbReference type="AlphaFoldDB" id="A0A8S1VQY5"/>
<dbReference type="EMBL" id="CAJJDP010000070">
    <property type="protein sequence ID" value="CAD8178793.1"/>
    <property type="molecule type" value="Genomic_DNA"/>
</dbReference>
<comment type="caution">
    <text evidence="1">The sequence shown here is derived from an EMBL/GenBank/DDBJ whole genome shotgun (WGS) entry which is preliminary data.</text>
</comment>
<sequence length="319" mass="37354">MRNVSVFVIFLKSLSTIEIILIKTQSLFESVLLNSILIQITKKINPIVEYNKGGIQHKSLFFIRTEDLDQLDKLTLIIQLMGIQHTCCMRECSNREQNPDSEVQVIQNQQNFNIKRQLSIENQTLKTTQKGTIQISEMDNTFEMLEENQSSNLENNPVPAFVQNKQFHQFMVPKRENRFMQDIECEVRERIKQMYIKDKFEALQSHYSELNREQNPSKSNECSFKVPIYNETNSNLNFPLNSSLGIEKLQSTQLECITVPHKEMRGILKCDSSQKYSQSADAKTEKAISNKKRVHFSQDTKFKTQDATHMYKWRNLRNI</sequence>
<evidence type="ECO:0000313" key="3">
    <source>
        <dbReference type="Proteomes" id="UP000683925"/>
    </source>
</evidence>
<name>A0A8S1VQY5_PAROT</name>
<evidence type="ECO:0000313" key="1">
    <source>
        <dbReference type="EMBL" id="CAD8178793.1"/>
    </source>
</evidence>
<dbReference type="OrthoDB" id="308340at2759"/>
<organism evidence="1 3">
    <name type="scientific">Paramecium octaurelia</name>
    <dbReference type="NCBI Taxonomy" id="43137"/>
    <lineage>
        <taxon>Eukaryota</taxon>
        <taxon>Sar</taxon>
        <taxon>Alveolata</taxon>
        <taxon>Ciliophora</taxon>
        <taxon>Intramacronucleata</taxon>
        <taxon>Oligohymenophorea</taxon>
        <taxon>Peniculida</taxon>
        <taxon>Parameciidae</taxon>
        <taxon>Paramecium</taxon>
    </lineage>
</organism>
<keyword evidence="3" id="KW-1185">Reference proteome</keyword>
<dbReference type="OMA" id="ECEVRAK"/>
<evidence type="ECO:0000313" key="2">
    <source>
        <dbReference type="EMBL" id="CAD8178795.1"/>
    </source>
</evidence>
<gene>
    <name evidence="1" type="ORF">POCTA_138.1.T0710261</name>
    <name evidence="2" type="ORF">POCTA_138.1.T0710262</name>
</gene>
<reference evidence="1" key="1">
    <citation type="submission" date="2021-01" db="EMBL/GenBank/DDBJ databases">
        <authorList>
            <consortium name="Genoscope - CEA"/>
            <person name="William W."/>
        </authorList>
    </citation>
    <scope>NUCLEOTIDE SEQUENCE</scope>
</reference>